<dbReference type="PANTHER" id="PTHR20275:SF0">
    <property type="entry name" value="NAD KINASE"/>
    <property type="match status" value="1"/>
</dbReference>
<dbReference type="GO" id="GO:0006741">
    <property type="term" value="P:NADP+ biosynthetic process"/>
    <property type="evidence" value="ECO:0007669"/>
    <property type="project" value="UniProtKB-UniRule"/>
</dbReference>
<dbReference type="GO" id="GO:0019674">
    <property type="term" value="P:NAD+ metabolic process"/>
    <property type="evidence" value="ECO:0007669"/>
    <property type="project" value="InterPro"/>
</dbReference>
<evidence type="ECO:0000256" key="3">
    <source>
        <dbReference type="ARBA" id="ARBA00022857"/>
    </source>
</evidence>
<protein>
    <recommendedName>
        <fullName evidence="6">NAD kinase</fullName>
        <ecNumber evidence="6">2.7.1.23</ecNumber>
    </recommendedName>
    <alternativeName>
        <fullName evidence="6">ATP-dependent NAD kinase</fullName>
    </alternativeName>
</protein>
<evidence type="ECO:0000313" key="8">
    <source>
        <dbReference type="Proteomes" id="UP000295008"/>
    </source>
</evidence>
<feature type="binding site" evidence="6">
    <location>
        <position position="147"/>
    </location>
    <ligand>
        <name>NAD(+)</name>
        <dbReference type="ChEBI" id="CHEBI:57540"/>
    </ligand>
</feature>
<dbReference type="Pfam" id="PF01513">
    <property type="entry name" value="NAD_kinase"/>
    <property type="match status" value="1"/>
</dbReference>
<accession>A0A4R1RJZ8</accession>
<dbReference type="RefSeq" id="WP_165908001.1">
    <property type="nucleotide sequence ID" value="NZ_SLUN01000015.1"/>
</dbReference>
<feature type="binding site" evidence="6">
    <location>
        <position position="166"/>
    </location>
    <ligand>
        <name>NAD(+)</name>
        <dbReference type="ChEBI" id="CHEBI:57540"/>
    </ligand>
</feature>
<dbReference type="PANTHER" id="PTHR20275">
    <property type="entry name" value="NAD KINASE"/>
    <property type="match status" value="1"/>
</dbReference>
<comment type="caution">
    <text evidence="7">The sequence shown here is derived from an EMBL/GenBank/DDBJ whole genome shotgun (WGS) entry which is preliminary data.</text>
</comment>
<proteinExistence type="inferred from homology"/>
<keyword evidence="2 6" id="KW-0418">Kinase</keyword>
<evidence type="ECO:0000256" key="6">
    <source>
        <dbReference type="HAMAP-Rule" id="MF_00361"/>
    </source>
</evidence>
<feature type="binding site" evidence="6">
    <location>
        <begin position="136"/>
        <end position="137"/>
    </location>
    <ligand>
        <name>NAD(+)</name>
        <dbReference type="ChEBI" id="CHEBI:57540"/>
    </ligand>
</feature>
<dbReference type="AlphaFoldDB" id="A0A4R1RJZ8"/>
<dbReference type="Gene3D" id="2.60.200.30">
    <property type="entry name" value="Probable inorganic polyphosphate/atp-NAD kinase, domain 2"/>
    <property type="match status" value="1"/>
</dbReference>
<dbReference type="GO" id="GO:0003951">
    <property type="term" value="F:NAD+ kinase activity"/>
    <property type="evidence" value="ECO:0007669"/>
    <property type="project" value="UniProtKB-UniRule"/>
</dbReference>
<feature type="binding site" evidence="6">
    <location>
        <begin position="177"/>
        <end position="182"/>
    </location>
    <ligand>
        <name>NAD(+)</name>
        <dbReference type="ChEBI" id="CHEBI:57540"/>
    </ligand>
</feature>
<gene>
    <name evidence="6" type="primary">nadK</name>
    <name evidence="7" type="ORF">EDC14_101546</name>
</gene>
<evidence type="ECO:0000256" key="1">
    <source>
        <dbReference type="ARBA" id="ARBA00022679"/>
    </source>
</evidence>
<dbReference type="EMBL" id="SLUN01000015">
    <property type="protein sequence ID" value="TCL66503.1"/>
    <property type="molecule type" value="Genomic_DNA"/>
</dbReference>
<comment type="function">
    <text evidence="6">Involved in the regulation of the intracellular balance of NAD and NADP, and is a key enzyme in the biosynthesis of NADP. Catalyzes specifically the phosphorylation on 2'-hydroxyl of the adenosine moiety of NAD to yield NADP.</text>
</comment>
<evidence type="ECO:0000256" key="5">
    <source>
        <dbReference type="ARBA" id="ARBA00047925"/>
    </source>
</evidence>
<sequence>MKKILLLPNPLKPAALELADPVQKLFARNGFQVNVELSEPGLALPQADCFDGIDLVMVLGGDGSMLNAARRIYPRQIPLLGVNLGHLGFLTRVESNRLEEACEHLQKGLYDYEERTMVEAVILRENQAVHRLVGLNDLVLAKNSFARLLRIETWIDDEYFTTYPADGLIVASATGSTAYSLSAGGPILDPRLAALVVAPICAHSLYARPLVLSGEARVKAVFHADYAEASLSADGQATIVLQAGDVIEFGKAPYVTKLLRFNDQGFFDVLKTRLKEGRI</sequence>
<dbReference type="GO" id="GO:0005524">
    <property type="term" value="F:ATP binding"/>
    <property type="evidence" value="ECO:0007669"/>
    <property type="project" value="UniProtKB-KW"/>
</dbReference>
<comment type="catalytic activity">
    <reaction evidence="5 6">
        <text>NAD(+) + ATP = ADP + NADP(+) + H(+)</text>
        <dbReference type="Rhea" id="RHEA:18629"/>
        <dbReference type="ChEBI" id="CHEBI:15378"/>
        <dbReference type="ChEBI" id="CHEBI:30616"/>
        <dbReference type="ChEBI" id="CHEBI:57540"/>
        <dbReference type="ChEBI" id="CHEBI:58349"/>
        <dbReference type="ChEBI" id="CHEBI:456216"/>
        <dbReference type="EC" id="2.7.1.23"/>
    </reaction>
</comment>
<name>A0A4R1RJZ8_HYDET</name>
<dbReference type="Proteomes" id="UP000295008">
    <property type="component" value="Unassembled WGS sequence"/>
</dbReference>
<dbReference type="Pfam" id="PF20143">
    <property type="entry name" value="NAD_kinase_C"/>
    <property type="match status" value="1"/>
</dbReference>
<reference evidence="7 8" key="1">
    <citation type="submission" date="2019-03" db="EMBL/GenBank/DDBJ databases">
        <title>Genomic Encyclopedia of Type Strains, Phase IV (KMG-IV): sequencing the most valuable type-strain genomes for metagenomic binning, comparative biology and taxonomic classification.</title>
        <authorList>
            <person name="Goeker M."/>
        </authorList>
    </citation>
    <scope>NUCLEOTIDE SEQUENCE [LARGE SCALE GENOMIC DNA]</scope>
    <source>
        <strain evidence="7 8">LX-B</strain>
    </source>
</reference>
<comment type="cofactor">
    <cofactor evidence="6">
        <name>a divalent metal cation</name>
        <dbReference type="ChEBI" id="CHEBI:60240"/>
    </cofactor>
</comment>
<dbReference type="Gene3D" id="3.40.50.10330">
    <property type="entry name" value="Probable inorganic polyphosphate/atp-NAD kinase, domain 1"/>
    <property type="match status" value="1"/>
</dbReference>
<dbReference type="GO" id="GO:0046872">
    <property type="term" value="F:metal ion binding"/>
    <property type="evidence" value="ECO:0007669"/>
    <property type="project" value="UniProtKB-UniRule"/>
</dbReference>
<keyword evidence="6" id="KW-0067">ATP-binding</keyword>
<feature type="binding site" evidence="6">
    <location>
        <begin position="62"/>
        <end position="63"/>
    </location>
    <ligand>
        <name>NAD(+)</name>
        <dbReference type="ChEBI" id="CHEBI:57540"/>
    </ligand>
</feature>
<dbReference type="GO" id="GO:0005737">
    <property type="term" value="C:cytoplasm"/>
    <property type="evidence" value="ECO:0007669"/>
    <property type="project" value="UniProtKB-SubCell"/>
</dbReference>
<dbReference type="InterPro" id="IPR017437">
    <property type="entry name" value="ATP-NAD_kinase_PpnK-typ_C"/>
</dbReference>
<dbReference type="HAMAP" id="MF_00361">
    <property type="entry name" value="NAD_kinase"/>
    <property type="match status" value="1"/>
</dbReference>
<organism evidence="7 8">
    <name type="scientific">Hydrogenispora ethanolica</name>
    <dbReference type="NCBI Taxonomy" id="1082276"/>
    <lineage>
        <taxon>Bacteria</taxon>
        <taxon>Bacillati</taxon>
        <taxon>Bacillota</taxon>
        <taxon>Hydrogenispora</taxon>
    </lineage>
</organism>
<comment type="similarity">
    <text evidence="6">Belongs to the NAD kinase family.</text>
</comment>
<dbReference type="GO" id="GO:0051287">
    <property type="term" value="F:NAD binding"/>
    <property type="evidence" value="ECO:0007669"/>
    <property type="project" value="UniProtKB-ARBA"/>
</dbReference>
<evidence type="ECO:0000313" key="7">
    <source>
        <dbReference type="EMBL" id="TCL66503.1"/>
    </source>
</evidence>
<keyword evidence="6" id="KW-0547">Nucleotide-binding</keyword>
<feature type="binding site" evidence="6">
    <location>
        <position position="236"/>
    </location>
    <ligand>
        <name>NAD(+)</name>
        <dbReference type="ChEBI" id="CHEBI:57540"/>
    </ligand>
</feature>
<comment type="subcellular location">
    <subcellularLocation>
        <location evidence="6">Cytoplasm</location>
    </subcellularLocation>
</comment>
<dbReference type="InterPro" id="IPR002504">
    <property type="entry name" value="NADK"/>
</dbReference>
<keyword evidence="8" id="KW-1185">Reference proteome</keyword>
<dbReference type="InterPro" id="IPR016064">
    <property type="entry name" value="NAD/diacylglycerol_kinase_sf"/>
</dbReference>
<dbReference type="SUPFAM" id="SSF111331">
    <property type="entry name" value="NAD kinase/diacylglycerol kinase-like"/>
    <property type="match status" value="1"/>
</dbReference>
<feature type="active site" description="Proton acceptor" evidence="6">
    <location>
        <position position="62"/>
    </location>
</feature>
<keyword evidence="4 6" id="KW-0520">NAD</keyword>
<keyword evidence="3 6" id="KW-0521">NADP</keyword>
<evidence type="ECO:0000256" key="2">
    <source>
        <dbReference type="ARBA" id="ARBA00022777"/>
    </source>
</evidence>
<keyword evidence="6" id="KW-0963">Cytoplasm</keyword>
<keyword evidence="1 6" id="KW-0808">Transferase</keyword>
<evidence type="ECO:0000256" key="4">
    <source>
        <dbReference type="ARBA" id="ARBA00023027"/>
    </source>
</evidence>
<comment type="caution">
    <text evidence="6">Lacks conserved residue(s) required for the propagation of feature annotation.</text>
</comment>
<dbReference type="InterPro" id="IPR017438">
    <property type="entry name" value="ATP-NAD_kinase_N"/>
</dbReference>
<dbReference type="EC" id="2.7.1.23" evidence="6"/>